<dbReference type="InterPro" id="IPR036188">
    <property type="entry name" value="FAD/NAD-bd_sf"/>
</dbReference>
<dbReference type="Gene3D" id="3.50.50.60">
    <property type="entry name" value="FAD/NAD(P)-binding domain"/>
    <property type="match status" value="1"/>
</dbReference>
<dbReference type="Pfam" id="PF01266">
    <property type="entry name" value="DAO"/>
    <property type="match status" value="1"/>
</dbReference>
<dbReference type="PANTHER" id="PTHR13847">
    <property type="entry name" value="SARCOSINE DEHYDROGENASE-RELATED"/>
    <property type="match status" value="1"/>
</dbReference>
<evidence type="ECO:0000259" key="2">
    <source>
        <dbReference type="Pfam" id="PF01266"/>
    </source>
</evidence>
<dbReference type="GO" id="GO:0016491">
    <property type="term" value="F:oxidoreductase activity"/>
    <property type="evidence" value="ECO:0007669"/>
    <property type="project" value="UniProtKB-KW"/>
</dbReference>
<reference evidence="3 4" key="1">
    <citation type="submission" date="2023-10" db="EMBL/GenBank/DDBJ databases">
        <title>Roseovarius strain S88 nov., isolated from a marine algae.</title>
        <authorList>
            <person name="Lee M.W."/>
            <person name="Lee J.K."/>
            <person name="Kim J.M."/>
            <person name="Choi D.G."/>
            <person name="Baek J.H."/>
            <person name="Bayburt H."/>
            <person name="Jung J.J."/>
            <person name="Han D.M."/>
            <person name="Jeon C.O."/>
        </authorList>
    </citation>
    <scope>NUCLEOTIDE SEQUENCE [LARGE SCALE GENOMIC DNA]</scope>
    <source>
        <strain evidence="3 4">S88</strain>
    </source>
</reference>
<gene>
    <name evidence="3" type="ORF">RZ517_17300</name>
</gene>
<keyword evidence="1 3" id="KW-0560">Oxidoreductase</keyword>
<feature type="domain" description="FAD dependent oxidoreductase" evidence="2">
    <location>
        <begin position="36"/>
        <end position="386"/>
    </location>
</feature>
<proteinExistence type="predicted"/>
<dbReference type="RefSeq" id="WP_338549354.1">
    <property type="nucleotide sequence ID" value="NZ_CP146069.1"/>
</dbReference>
<dbReference type="SUPFAM" id="SSF51905">
    <property type="entry name" value="FAD/NAD(P)-binding domain"/>
    <property type="match status" value="1"/>
</dbReference>
<dbReference type="InterPro" id="IPR006076">
    <property type="entry name" value="FAD-dep_OxRdtase"/>
</dbReference>
<name>A0ABZ2HGV0_9RHOB</name>
<protein>
    <submittedName>
        <fullName evidence="3">FAD-binding oxidoreductase</fullName>
        <ecNumber evidence="3">1.-.-.-</ecNumber>
    </submittedName>
</protein>
<evidence type="ECO:0000256" key="1">
    <source>
        <dbReference type="ARBA" id="ARBA00023002"/>
    </source>
</evidence>
<dbReference type="Gene3D" id="3.30.9.10">
    <property type="entry name" value="D-Amino Acid Oxidase, subunit A, domain 2"/>
    <property type="match status" value="1"/>
</dbReference>
<dbReference type="PANTHER" id="PTHR13847:SF281">
    <property type="entry name" value="FAD DEPENDENT OXIDOREDUCTASE DOMAIN-CONTAINING PROTEIN"/>
    <property type="match status" value="1"/>
</dbReference>
<organism evidence="3 4">
    <name type="scientific">Roseovarius phycicola</name>
    <dbReference type="NCBI Taxonomy" id="3080976"/>
    <lineage>
        <taxon>Bacteria</taxon>
        <taxon>Pseudomonadati</taxon>
        <taxon>Pseudomonadota</taxon>
        <taxon>Alphaproteobacteria</taxon>
        <taxon>Rhodobacterales</taxon>
        <taxon>Roseobacteraceae</taxon>
        <taxon>Roseovarius</taxon>
    </lineage>
</organism>
<sequence>MPHEARFAPTYQNAPYWWRGRATGGPDEAPLPHKTDVVVIGSGYTGLHAAIQTARAGRSTLVIDAEQIGWGCSTRNGGQISTSVKPSYDALCKNYGQRMAQDILREGQASLDFTADFIERHSIQCDFKVTGRFHGAHSARQYEKLAKACDTPNPVLTTDAYPVPKSEQHTELATEFYHGGVVFPKHASVDPGRYHAGLVDLARQNGAQLVPQCMAHAISEEAGTYTLSTAKGVIQAQKVIVATNGYSGTLWPFLQRRIIPIGSYIIATEDLPKDLTDRLFPTDRILSDTRKLVYYYRLSPDRKRVLFGGRVSLRETDPRKSAPILHRDLIRIFPELKDVRIAQSWQGTVGYTFDSLAHAGHQGGIYWAGGYCGSGVGMASYLGHMIGRQAAEDPTARTVFAEIPFRGRPYFRGNPWFLSPSILYYRLVDAFG</sequence>
<dbReference type="Proteomes" id="UP001364156">
    <property type="component" value="Chromosome"/>
</dbReference>
<dbReference type="EC" id="1.-.-.-" evidence="3"/>
<dbReference type="EMBL" id="CP146069">
    <property type="protein sequence ID" value="WWR46498.1"/>
    <property type="molecule type" value="Genomic_DNA"/>
</dbReference>
<keyword evidence="4" id="KW-1185">Reference proteome</keyword>
<evidence type="ECO:0000313" key="3">
    <source>
        <dbReference type="EMBL" id="WWR46498.1"/>
    </source>
</evidence>
<accession>A0ABZ2HGV0</accession>
<evidence type="ECO:0000313" key="4">
    <source>
        <dbReference type="Proteomes" id="UP001364156"/>
    </source>
</evidence>